<evidence type="ECO:0000256" key="1">
    <source>
        <dbReference type="ARBA" id="ARBA00004141"/>
    </source>
</evidence>
<organism evidence="12 13">
    <name type="scientific">Fusarium sporotrichioides</name>
    <dbReference type="NCBI Taxonomy" id="5514"/>
    <lineage>
        <taxon>Eukaryota</taxon>
        <taxon>Fungi</taxon>
        <taxon>Dikarya</taxon>
        <taxon>Ascomycota</taxon>
        <taxon>Pezizomycotina</taxon>
        <taxon>Sordariomycetes</taxon>
        <taxon>Hypocreomycetidae</taxon>
        <taxon>Hypocreales</taxon>
        <taxon>Nectriaceae</taxon>
        <taxon>Fusarium</taxon>
    </lineage>
</organism>
<dbReference type="GO" id="GO:0005227">
    <property type="term" value="F:calcium-activated cation channel activity"/>
    <property type="evidence" value="ECO:0007669"/>
    <property type="project" value="InterPro"/>
</dbReference>
<feature type="region of interest" description="Disordered" evidence="7">
    <location>
        <begin position="321"/>
        <end position="374"/>
    </location>
</feature>
<feature type="transmembrane region" description="Helical" evidence="8">
    <location>
        <begin position="663"/>
        <end position="684"/>
    </location>
</feature>
<gene>
    <name evidence="12" type="ORF">FSPOR_4425</name>
</gene>
<feature type="transmembrane region" description="Helical" evidence="8">
    <location>
        <begin position="213"/>
        <end position="233"/>
    </location>
</feature>
<reference evidence="12 13" key="1">
    <citation type="journal article" date="2018" name="PLoS Pathog.">
        <title>Evolution of structural diversity of trichothecenes, a family of toxins produced by plant pathogenic and entomopathogenic fungi.</title>
        <authorList>
            <person name="Proctor R.H."/>
            <person name="McCormick S.P."/>
            <person name="Kim H.S."/>
            <person name="Cardoza R.E."/>
            <person name="Stanley A.M."/>
            <person name="Lindo L."/>
            <person name="Kelly A."/>
            <person name="Brown D.W."/>
            <person name="Lee T."/>
            <person name="Vaughan M.M."/>
            <person name="Alexander N.J."/>
            <person name="Busman M."/>
            <person name="Gutierrez S."/>
        </authorList>
    </citation>
    <scope>NUCLEOTIDE SEQUENCE [LARGE SCALE GENOMIC DNA]</scope>
    <source>
        <strain evidence="12 13">NRRL 3299</strain>
    </source>
</reference>
<feature type="transmembrane region" description="Helical" evidence="8">
    <location>
        <begin position="728"/>
        <end position="748"/>
    </location>
</feature>
<evidence type="ECO:0000313" key="12">
    <source>
        <dbReference type="EMBL" id="RGP69784.1"/>
    </source>
</evidence>
<protein>
    <recommendedName>
        <fullName evidence="14">Calcium permeable stress-gated cation channel 1</fullName>
    </recommendedName>
</protein>
<dbReference type="EMBL" id="PXOF01000058">
    <property type="protein sequence ID" value="RGP69784.1"/>
    <property type="molecule type" value="Genomic_DNA"/>
</dbReference>
<feature type="transmembrane region" description="Helical" evidence="8">
    <location>
        <begin position="476"/>
        <end position="499"/>
    </location>
</feature>
<keyword evidence="13" id="KW-1185">Reference proteome</keyword>
<feature type="transmembrane region" description="Helical" evidence="8">
    <location>
        <begin position="614"/>
        <end position="642"/>
    </location>
</feature>
<feature type="transmembrane region" description="Helical" evidence="8">
    <location>
        <begin position="568"/>
        <end position="589"/>
    </location>
</feature>
<feature type="domain" description="CSC1/OSCA1-like cytosolic" evidence="11">
    <location>
        <begin position="254"/>
        <end position="461"/>
    </location>
</feature>
<dbReference type="InterPro" id="IPR032880">
    <property type="entry name" value="CSC1/OSCA1-like_N"/>
</dbReference>
<evidence type="ECO:0000256" key="4">
    <source>
        <dbReference type="ARBA" id="ARBA00022692"/>
    </source>
</evidence>
<evidence type="ECO:0000259" key="11">
    <source>
        <dbReference type="Pfam" id="PF14703"/>
    </source>
</evidence>
<keyword evidence="5 8" id="KW-1133">Transmembrane helix</keyword>
<dbReference type="InterPro" id="IPR027815">
    <property type="entry name" value="CSC1/OSCA1-like_cyt"/>
</dbReference>
<comment type="similarity">
    <text evidence="2">Belongs to the CSC1 (TC 1.A.17) family.</text>
</comment>
<feature type="transmembrane region" description="Helical" evidence="8">
    <location>
        <begin position="519"/>
        <end position="547"/>
    </location>
</feature>
<evidence type="ECO:0000256" key="2">
    <source>
        <dbReference type="ARBA" id="ARBA00007779"/>
    </source>
</evidence>
<feature type="domain" description="CSC1/OSCA1-like 7TM region" evidence="9">
    <location>
        <begin position="472"/>
        <end position="746"/>
    </location>
</feature>
<dbReference type="Proteomes" id="UP000266152">
    <property type="component" value="Unassembled WGS sequence"/>
</dbReference>
<dbReference type="InterPro" id="IPR003864">
    <property type="entry name" value="CSC1/OSCA1-like_7TM"/>
</dbReference>
<evidence type="ECO:0000256" key="7">
    <source>
        <dbReference type="SAM" id="MobiDB-lite"/>
    </source>
</evidence>
<comment type="subcellular location">
    <subcellularLocation>
        <location evidence="1">Membrane</location>
        <topology evidence="1">Multi-pass membrane protein</topology>
    </subcellularLocation>
</comment>
<evidence type="ECO:0000256" key="8">
    <source>
        <dbReference type="SAM" id="Phobius"/>
    </source>
</evidence>
<evidence type="ECO:0000259" key="10">
    <source>
        <dbReference type="Pfam" id="PF13967"/>
    </source>
</evidence>
<dbReference type="PANTHER" id="PTHR13018:SF5">
    <property type="entry name" value="RE44586P"/>
    <property type="match status" value="1"/>
</dbReference>
<evidence type="ECO:0000256" key="3">
    <source>
        <dbReference type="ARBA" id="ARBA00022448"/>
    </source>
</evidence>
<feature type="transmembrane region" description="Helical" evidence="8">
    <location>
        <begin position="66"/>
        <end position="87"/>
    </location>
</feature>
<feature type="transmembrane region" description="Helical" evidence="8">
    <location>
        <begin position="144"/>
        <end position="162"/>
    </location>
</feature>
<dbReference type="PANTHER" id="PTHR13018">
    <property type="entry name" value="PROBABLE MEMBRANE PROTEIN DUF221-RELATED"/>
    <property type="match status" value="1"/>
</dbReference>
<accession>A0A395SBK3</accession>
<feature type="compositionally biased region" description="Polar residues" evidence="7">
    <location>
        <begin position="328"/>
        <end position="344"/>
    </location>
</feature>
<dbReference type="Pfam" id="PF02714">
    <property type="entry name" value="RSN1_7TM"/>
    <property type="match status" value="1"/>
</dbReference>
<keyword evidence="4 8" id="KW-0812">Transmembrane</keyword>
<dbReference type="Pfam" id="PF13967">
    <property type="entry name" value="RSN1_TM"/>
    <property type="match status" value="1"/>
</dbReference>
<evidence type="ECO:0000313" key="13">
    <source>
        <dbReference type="Proteomes" id="UP000266152"/>
    </source>
</evidence>
<feature type="transmembrane region" description="Helical" evidence="8">
    <location>
        <begin position="690"/>
        <end position="707"/>
    </location>
</feature>
<name>A0A395SBK3_FUSSP</name>
<keyword evidence="6 8" id="KW-0472">Membrane</keyword>
<dbReference type="GO" id="GO:0005886">
    <property type="term" value="C:plasma membrane"/>
    <property type="evidence" value="ECO:0007669"/>
    <property type="project" value="TreeGrafter"/>
</dbReference>
<evidence type="ECO:0008006" key="14">
    <source>
        <dbReference type="Google" id="ProtNLM"/>
    </source>
</evidence>
<evidence type="ECO:0000256" key="5">
    <source>
        <dbReference type="ARBA" id="ARBA00022989"/>
    </source>
</evidence>
<keyword evidence="3" id="KW-0813">Transport</keyword>
<evidence type="ECO:0000256" key="6">
    <source>
        <dbReference type="ARBA" id="ARBA00023136"/>
    </source>
</evidence>
<dbReference type="AlphaFoldDB" id="A0A395SBK3"/>
<feature type="domain" description="CSC1/OSCA1-like N-terminal transmembrane" evidence="10">
    <location>
        <begin position="64"/>
        <end position="231"/>
    </location>
</feature>
<evidence type="ECO:0000259" key="9">
    <source>
        <dbReference type="Pfam" id="PF02714"/>
    </source>
</evidence>
<proteinExistence type="inferred from homology"/>
<dbReference type="InterPro" id="IPR045122">
    <property type="entry name" value="Csc1-like"/>
</dbReference>
<dbReference type="Pfam" id="PF14703">
    <property type="entry name" value="PHM7_cyt"/>
    <property type="match status" value="1"/>
</dbReference>
<feature type="transmembrane region" description="Helical" evidence="8">
    <location>
        <begin position="754"/>
        <end position="773"/>
    </location>
</feature>
<sequence length="1151" mass="129514">MRLAPQSNVNELSLASQRINRQISHLRAITMSLEMIMMEVDEKGKRKCSGDAAIKPDSGKSLEVQLVLSLAIGISAFFLFCFLRPRWPALYAARKRRLDHRLGLPTLPNSTFGWIPAFYRITEEQVLASAGLDAFVFLSFFKMAIRLFVVMAFLATLILWPINHIYEGFRLPVGGKPDDQAISLDAFYDNPSYIDVLKDKHDGEDKSWTKTWMWAYVFFTYFFVGLTIYYLNLETNRIIKFRQDYLGSQSTVTDRTFRLTGIPEDLRSEEAIKNLIEKLEIGTVDKVMICRDWKKLDDLMDARDTALRGLEGAWATFLKHQRQKRKGSGSQERLGNGVSQNSLQDEGDNEAAGENGRLLDSEQQPWDSEDEGRPKVNIRYGTLGLRSRNVDAIDYYEERLRRLDAQVTEARKKSYTPTDMAIVTMDSVASCQMAIQARIDPRPGRLLTKLTPAPSDLVWRNTYAPRGIRRLRSWTVTILITVVTLVFITPTAFLAGLLTPCAINEAAPAVGKWLRDHTIIYSLASNGLPALVVSLLNVAVPYLYDFLSNQQGMISQGDVELSVISKNYFFTFFNTFFVFAVSKSGLAWWSELQKFAKDTSQIPKAIANDVEELAIFYTCFIMLQGIGLMPFRILEAGSVFLYPFLQWLSKTPRDALELKKPPIFQYGFFLPTSLLVFNLCIIYSVLNLGFIILIIGLIYFVLGYYAFKYMVLYAMDQPQHATGGAWRIICYRIIVGLLVFELVMVGRIATGEAFIQSVCILPLIPFSVWYSYYIKRRYEPLTKYIALRAIRADEDSDDAAAMDDAFEDENITRPSQTLLRRGSTLDEYKEKGMQFVNPSLVAPLPQPWIYDEPPPPIVTDDTQSTQESQRPILQGVDSTLGTDAPAGFSDRLICEARFRPPSGSLLPVLYTAEFNTWNDLCVIATFSAGGGEDRLGSLGEGADAILLSFDPPKTLDMDMQTIALYTVPLNVFATISEGRFRQRCVAANRDEKEGDLVMGEAGARIKGNSNIHFADDAPAEKTVHHPFEIRGQPIARCHNLVELSLDLGLDTLGLDTVLWASSAQGRAWAWVLHGGRQDNSSRVIVQPDGSLRHVDSDGDYIMTDDDQVVLTPKVTIEPVTNLEAILSIKTDATVPVPQTERYYGVATRIRK</sequence>
<comment type="caution">
    <text evidence="12">The sequence shown here is derived from an EMBL/GenBank/DDBJ whole genome shotgun (WGS) entry which is preliminary data.</text>
</comment>